<comment type="function">
    <text evidence="13">Adds a GMP to the 5'-end of tRNA(His) after transcription and RNase P cleavage.</text>
</comment>
<evidence type="ECO:0000259" key="16">
    <source>
        <dbReference type="Pfam" id="PF14413"/>
    </source>
</evidence>
<organism evidence="17 18">
    <name type="scientific">Neodothiora populina</name>
    <dbReference type="NCBI Taxonomy" id="2781224"/>
    <lineage>
        <taxon>Eukaryota</taxon>
        <taxon>Fungi</taxon>
        <taxon>Dikarya</taxon>
        <taxon>Ascomycota</taxon>
        <taxon>Pezizomycotina</taxon>
        <taxon>Dothideomycetes</taxon>
        <taxon>Dothideomycetidae</taxon>
        <taxon>Dothideales</taxon>
        <taxon>Dothioraceae</taxon>
        <taxon>Neodothiora</taxon>
    </lineage>
</organism>
<evidence type="ECO:0000256" key="11">
    <source>
        <dbReference type="ARBA" id="ARBA00023134"/>
    </source>
</evidence>
<proteinExistence type="inferred from homology"/>
<gene>
    <name evidence="17" type="ORF">AAFC00_003038</name>
</gene>
<keyword evidence="9 13" id="KW-0547">Nucleotide-binding</keyword>
<dbReference type="GeneID" id="95976740"/>
<dbReference type="InterPro" id="IPR038469">
    <property type="entry name" value="tRNAHis_GuaTrfase_Thg1_sf"/>
</dbReference>
<dbReference type="Pfam" id="PF04446">
    <property type="entry name" value="Thg1"/>
    <property type="match status" value="1"/>
</dbReference>
<keyword evidence="18" id="KW-1185">Reference proteome</keyword>
<evidence type="ECO:0000256" key="2">
    <source>
        <dbReference type="ARBA" id="ARBA00010113"/>
    </source>
</evidence>
<comment type="catalytic activity">
    <reaction evidence="13">
        <text>a 5'-end ribonucleotide-tRNA(His) + GTP + ATP + H2O = a 5'-end phospho-guanosine-ribonucleotide-tRNA(His) + AMP + 2 diphosphate + H(+)</text>
        <dbReference type="Rhea" id="RHEA:54564"/>
        <dbReference type="Rhea" id="RHEA-COMP:14193"/>
        <dbReference type="Rhea" id="RHEA-COMP:14917"/>
        <dbReference type="ChEBI" id="CHEBI:15377"/>
        <dbReference type="ChEBI" id="CHEBI:15378"/>
        <dbReference type="ChEBI" id="CHEBI:30616"/>
        <dbReference type="ChEBI" id="CHEBI:33019"/>
        <dbReference type="ChEBI" id="CHEBI:37565"/>
        <dbReference type="ChEBI" id="CHEBI:138282"/>
        <dbReference type="ChEBI" id="CHEBI:141847"/>
        <dbReference type="ChEBI" id="CHEBI:456215"/>
        <dbReference type="EC" id="2.7.7.79"/>
    </reaction>
</comment>
<evidence type="ECO:0000256" key="10">
    <source>
        <dbReference type="ARBA" id="ARBA00022842"/>
    </source>
</evidence>
<evidence type="ECO:0000256" key="8">
    <source>
        <dbReference type="ARBA" id="ARBA00022723"/>
    </source>
</evidence>
<keyword evidence="7 13" id="KW-0548">Nucleotidyltransferase</keyword>
<feature type="domain" description="Thg1 C-terminal" evidence="16">
    <location>
        <begin position="140"/>
        <end position="301"/>
    </location>
</feature>
<sequence>MANSEFEYVRKHEQWDALAPDNWIVVRIDGRGFSKFSKRYDFQKPNDRRAVDLMNAAAVEVVKQFTDIVIAYGQSDEFSFVFHEDTTLFDRRAQKVSTTIAATFSVEYAMQWPLFFPDSPLTRPYPTFDGRCVVYPKTRILRDYLSWRQADCHINNLYNTTFWSMVLKGEMSGTEAELALKGTVSSDKNEILFSRFGINYNKEPEIWKKGNVIYRDLSGDESLSSTTTTTTTPEVTQPPPNDEDDEKEYAKVQQQHLSLKQKKIQVPAQDRLKAKSKTQREKDKKNRQKARVVVEHVDIIKDGFWEMRPWILGAR</sequence>
<evidence type="ECO:0000256" key="6">
    <source>
        <dbReference type="ARBA" id="ARBA00022694"/>
    </source>
</evidence>
<evidence type="ECO:0000313" key="18">
    <source>
        <dbReference type="Proteomes" id="UP001562354"/>
    </source>
</evidence>
<comment type="similarity">
    <text evidence="2 13">Belongs to the tRNA(His) guanylyltransferase family.</text>
</comment>
<evidence type="ECO:0000256" key="1">
    <source>
        <dbReference type="ARBA" id="ARBA00001946"/>
    </source>
</evidence>
<evidence type="ECO:0000256" key="14">
    <source>
        <dbReference type="SAM" id="MobiDB-lite"/>
    </source>
</evidence>
<dbReference type="Gene3D" id="3.30.70.3000">
    <property type="match status" value="1"/>
</dbReference>
<dbReference type="EC" id="2.7.7.79" evidence="3 13"/>
<dbReference type="RefSeq" id="XP_069198950.1">
    <property type="nucleotide sequence ID" value="XM_069342450.1"/>
</dbReference>
<keyword evidence="11 13" id="KW-0342">GTP-binding</keyword>
<feature type="region of interest" description="Disordered" evidence="14">
    <location>
        <begin position="222"/>
        <end position="290"/>
    </location>
</feature>
<feature type="compositionally biased region" description="Basic and acidic residues" evidence="14">
    <location>
        <begin position="270"/>
        <end position="284"/>
    </location>
</feature>
<dbReference type="PIRSF" id="PIRSF028980">
    <property type="entry name" value="tRNAHis_guanylyltransferase"/>
    <property type="match status" value="1"/>
</dbReference>
<evidence type="ECO:0000256" key="3">
    <source>
        <dbReference type="ARBA" id="ARBA00012511"/>
    </source>
</evidence>
<keyword evidence="6 13" id="KW-0819">tRNA processing</keyword>
<dbReference type="PANTHER" id="PTHR12729:SF6">
    <property type="entry name" value="TRNA(HIS) GUANYLYLTRANSFERASE-RELATED"/>
    <property type="match status" value="1"/>
</dbReference>
<evidence type="ECO:0000256" key="9">
    <source>
        <dbReference type="ARBA" id="ARBA00022741"/>
    </source>
</evidence>
<dbReference type="Pfam" id="PF14413">
    <property type="entry name" value="Thg1C"/>
    <property type="match status" value="1"/>
</dbReference>
<keyword evidence="5 13" id="KW-0808">Transferase</keyword>
<keyword evidence="10 13" id="KW-0460">Magnesium</keyword>
<evidence type="ECO:0000256" key="7">
    <source>
        <dbReference type="ARBA" id="ARBA00022695"/>
    </source>
</evidence>
<dbReference type="InterPro" id="IPR007537">
    <property type="entry name" value="tRNAHis_GuaTrfase_Thg1"/>
</dbReference>
<evidence type="ECO:0000256" key="13">
    <source>
        <dbReference type="PIRNR" id="PIRNR028980"/>
    </source>
</evidence>
<protein>
    <recommendedName>
        <fullName evidence="4 13">tRNA(His) guanylyltransferase</fullName>
        <ecNumber evidence="3 13">2.7.7.79</ecNumber>
    </recommendedName>
    <alternativeName>
        <fullName evidence="12 13">tRNA-histidine guanylyltransferase</fullName>
    </alternativeName>
</protein>
<evidence type="ECO:0000256" key="12">
    <source>
        <dbReference type="ARBA" id="ARBA00032480"/>
    </source>
</evidence>
<comment type="caution">
    <text evidence="17">The sequence shown here is derived from an EMBL/GenBank/DDBJ whole genome shotgun (WGS) entry which is preliminary data.</text>
</comment>
<dbReference type="Proteomes" id="UP001562354">
    <property type="component" value="Unassembled WGS sequence"/>
</dbReference>
<feature type="domain" description="tRNAHis guanylyltransferase catalytic" evidence="15">
    <location>
        <begin position="6"/>
        <end position="136"/>
    </location>
</feature>
<dbReference type="EMBL" id="JBFMKM010000012">
    <property type="protein sequence ID" value="KAL1302674.1"/>
    <property type="molecule type" value="Genomic_DNA"/>
</dbReference>
<dbReference type="PANTHER" id="PTHR12729">
    <property type="entry name" value="TRNA(HIS) GUANYLYLTRANSFERASE-RELATED"/>
    <property type="match status" value="1"/>
</dbReference>
<dbReference type="InterPro" id="IPR024956">
    <property type="entry name" value="tRNAHis_GuaTrfase_cat"/>
</dbReference>
<keyword evidence="8 13" id="KW-0479">Metal-binding</keyword>
<feature type="compositionally biased region" description="Low complexity" evidence="14">
    <location>
        <begin position="226"/>
        <end position="235"/>
    </location>
</feature>
<dbReference type="InterPro" id="IPR025845">
    <property type="entry name" value="Thg1_C_dom"/>
</dbReference>
<evidence type="ECO:0000313" key="17">
    <source>
        <dbReference type="EMBL" id="KAL1302674.1"/>
    </source>
</evidence>
<evidence type="ECO:0000259" key="15">
    <source>
        <dbReference type="Pfam" id="PF04446"/>
    </source>
</evidence>
<evidence type="ECO:0000256" key="4">
    <source>
        <dbReference type="ARBA" id="ARBA00015443"/>
    </source>
</evidence>
<accession>A0ABR3P9G8</accession>
<evidence type="ECO:0000256" key="5">
    <source>
        <dbReference type="ARBA" id="ARBA00022679"/>
    </source>
</evidence>
<comment type="cofactor">
    <cofactor evidence="1 13">
        <name>Mg(2+)</name>
        <dbReference type="ChEBI" id="CHEBI:18420"/>
    </cofactor>
</comment>
<reference evidence="17 18" key="1">
    <citation type="submission" date="2024-07" db="EMBL/GenBank/DDBJ databases">
        <title>Draft sequence of the Neodothiora populina.</title>
        <authorList>
            <person name="Drown D.D."/>
            <person name="Schuette U.S."/>
            <person name="Buechlein A.B."/>
            <person name="Rusch D.R."/>
            <person name="Winton L.W."/>
            <person name="Adams G.A."/>
        </authorList>
    </citation>
    <scope>NUCLEOTIDE SEQUENCE [LARGE SCALE GENOMIC DNA]</scope>
    <source>
        <strain evidence="17 18">CPC 39397</strain>
    </source>
</reference>
<name>A0ABR3P9G8_9PEZI</name>